<dbReference type="GO" id="GO:0005576">
    <property type="term" value="C:extracellular region"/>
    <property type="evidence" value="ECO:0007669"/>
    <property type="project" value="TreeGrafter"/>
</dbReference>
<keyword evidence="1" id="KW-0732">Signal</keyword>
<gene>
    <name evidence="2" type="ORF">CDD82_3153</name>
</gene>
<dbReference type="OrthoDB" id="2099887at2759"/>
<sequence>MMKLGTLSALLATALAGEQTTIAMQGNMVSLMSLKEANHDKQEAAGMFAENRYKAMGATPCVNGKAGEYSCQNVNLKAFLPHQDMGSKTRAGNDIWGWTSDDGREFAIVGQTDGSAFVEVLPDGQAKYVGRLPTQTGNAIWRDMKVIDHHVYIGSESDDHGLQIFDLTKLLSVGSEPKEFSTKTDLTALYTGFGSSHNIVADTETKTIYAVGASKNASCPDSNGGLIMLDVADAANPKLLGCAGDDGYVHDAQCMVYRGYDARYKGHDICIAFDETKLAIMDVSNKTSPVILSRTYYDGFDNKGAYTHQGWTVDAEMRYLLLDDELDEQMRRDAGQDTHTTTYIFDISDLTKPRWTGQYKSPVRSIDHNQYVHKGVSYQANYASGLRVVDVSGIPADPTGKNMRELAHFDCYPDDDENPQPEFNGAWSVYPYFKSGTVVLNCIERGFFALKVDLGNTTETLTASKTV</sequence>
<dbReference type="AlphaFoldDB" id="A0A2C5ZGB6"/>
<dbReference type="PANTHER" id="PTHR38787">
    <property type="entry name" value="REGULATORY P DOMAIN-CONTAINING PROTEIN"/>
    <property type="match status" value="1"/>
</dbReference>
<feature type="signal peptide" evidence="1">
    <location>
        <begin position="1"/>
        <end position="16"/>
    </location>
</feature>
<dbReference type="Pfam" id="PF08309">
    <property type="entry name" value="LVIVD"/>
    <property type="match status" value="1"/>
</dbReference>
<evidence type="ECO:0000313" key="2">
    <source>
        <dbReference type="EMBL" id="PHH78241.1"/>
    </source>
</evidence>
<evidence type="ECO:0000256" key="1">
    <source>
        <dbReference type="SAM" id="SignalP"/>
    </source>
</evidence>
<keyword evidence="3" id="KW-1185">Reference proteome</keyword>
<protein>
    <recommendedName>
        <fullName evidence="4">Regulatory P domain-containing protein</fullName>
    </recommendedName>
</protein>
<dbReference type="InterPro" id="IPR013211">
    <property type="entry name" value="LVIVD"/>
</dbReference>
<dbReference type="NCBIfam" id="TIGR04312">
    <property type="entry name" value="choice_anch_B"/>
    <property type="match status" value="1"/>
</dbReference>
<feature type="chain" id="PRO_5012948344" description="Regulatory P domain-containing protein" evidence="1">
    <location>
        <begin position="17"/>
        <end position="467"/>
    </location>
</feature>
<dbReference type="InterPro" id="IPR027589">
    <property type="entry name" value="Choice_anch_B"/>
</dbReference>
<name>A0A2C5ZGB6_9HYPO</name>
<dbReference type="EMBL" id="NJEU01000232">
    <property type="protein sequence ID" value="PHH78241.1"/>
    <property type="molecule type" value="Genomic_DNA"/>
</dbReference>
<evidence type="ECO:0000313" key="3">
    <source>
        <dbReference type="Proteomes" id="UP000224854"/>
    </source>
</evidence>
<organism evidence="2 3">
    <name type="scientific">Ophiocordyceps australis</name>
    <dbReference type="NCBI Taxonomy" id="1399860"/>
    <lineage>
        <taxon>Eukaryota</taxon>
        <taxon>Fungi</taxon>
        <taxon>Dikarya</taxon>
        <taxon>Ascomycota</taxon>
        <taxon>Pezizomycotina</taxon>
        <taxon>Sordariomycetes</taxon>
        <taxon>Hypocreomycetidae</taxon>
        <taxon>Hypocreales</taxon>
        <taxon>Ophiocordycipitaceae</taxon>
        <taxon>Ophiocordyceps</taxon>
    </lineage>
</organism>
<proteinExistence type="predicted"/>
<reference evidence="2 3" key="1">
    <citation type="submission" date="2017-06" db="EMBL/GenBank/DDBJ databases">
        <title>Ant-infecting Ophiocordyceps genomes reveal a high diversity of potential behavioral manipulation genes and a possible major role for enterotoxins.</title>
        <authorList>
            <person name="De Bekker C."/>
            <person name="Evans H.C."/>
            <person name="Brachmann A."/>
            <person name="Hughes D.P."/>
        </authorList>
    </citation>
    <scope>NUCLEOTIDE SEQUENCE [LARGE SCALE GENOMIC DNA]</scope>
    <source>
        <strain evidence="2 3">1348a</strain>
    </source>
</reference>
<dbReference type="PANTHER" id="PTHR38787:SF1">
    <property type="entry name" value="REGULATORY P DOMAIN-CONTAINING PROTEIN"/>
    <property type="match status" value="1"/>
</dbReference>
<accession>A0A2C5ZGB6</accession>
<comment type="caution">
    <text evidence="2">The sequence shown here is derived from an EMBL/GenBank/DDBJ whole genome shotgun (WGS) entry which is preliminary data.</text>
</comment>
<dbReference type="Proteomes" id="UP000224854">
    <property type="component" value="Unassembled WGS sequence"/>
</dbReference>
<evidence type="ECO:0008006" key="4">
    <source>
        <dbReference type="Google" id="ProtNLM"/>
    </source>
</evidence>